<dbReference type="Proteomes" id="UP001374535">
    <property type="component" value="Chromosome 1"/>
</dbReference>
<dbReference type="AlphaFoldDB" id="A0AAQ3PHT9"/>
<keyword evidence="1" id="KW-0378">Hydrolase</keyword>
<dbReference type="Pfam" id="PF00722">
    <property type="entry name" value="Glyco_hydro_16"/>
    <property type="match status" value="1"/>
</dbReference>
<evidence type="ECO:0000313" key="4">
    <source>
        <dbReference type="EMBL" id="WVZ26333.1"/>
    </source>
</evidence>
<dbReference type="InterPro" id="IPR013320">
    <property type="entry name" value="ConA-like_dom_sf"/>
</dbReference>
<feature type="domain" description="GH16" evidence="3">
    <location>
        <begin position="5"/>
        <end position="147"/>
    </location>
</feature>
<evidence type="ECO:0000256" key="2">
    <source>
        <dbReference type="ARBA" id="ARBA00023295"/>
    </source>
</evidence>
<dbReference type="PANTHER" id="PTHR31062">
    <property type="entry name" value="XYLOGLUCAN ENDOTRANSGLUCOSYLASE/HYDROLASE PROTEIN 8-RELATED"/>
    <property type="match status" value="1"/>
</dbReference>
<dbReference type="GO" id="GO:0004553">
    <property type="term" value="F:hydrolase activity, hydrolyzing O-glycosyl compounds"/>
    <property type="evidence" value="ECO:0007669"/>
    <property type="project" value="InterPro"/>
</dbReference>
<evidence type="ECO:0000256" key="1">
    <source>
        <dbReference type="ARBA" id="ARBA00022801"/>
    </source>
</evidence>
<proteinExistence type="predicted"/>
<keyword evidence="5" id="KW-1185">Reference proteome</keyword>
<evidence type="ECO:0000313" key="5">
    <source>
        <dbReference type="Proteomes" id="UP001374535"/>
    </source>
</evidence>
<dbReference type="GO" id="GO:0005975">
    <property type="term" value="P:carbohydrate metabolic process"/>
    <property type="evidence" value="ECO:0007669"/>
    <property type="project" value="InterPro"/>
</dbReference>
<sequence length="147" mass="16987">MATRETYLRVSAPLLAYHLMCLFGVFAEGNFYEDISITWGEQGGLKILGSNFLMLSLDQLSGSGFRSKAEYLYGRIDMQIKLLSSEGPNHDEIDFEFLGNITGEPYIVHTNIYTQGIGNREQQFYLWFDPTKHFHTYTIVWNPQRIM</sequence>
<dbReference type="InterPro" id="IPR000757">
    <property type="entry name" value="Beta-glucanase-like"/>
</dbReference>
<name>A0AAQ3PHT9_VIGMU</name>
<evidence type="ECO:0000259" key="3">
    <source>
        <dbReference type="PROSITE" id="PS51762"/>
    </source>
</evidence>
<protein>
    <recommendedName>
        <fullName evidence="3">GH16 domain-containing protein</fullName>
    </recommendedName>
</protein>
<keyword evidence="2" id="KW-0326">Glycosidase</keyword>
<dbReference type="SUPFAM" id="SSF49899">
    <property type="entry name" value="Concanavalin A-like lectins/glucanases"/>
    <property type="match status" value="1"/>
</dbReference>
<dbReference type="PROSITE" id="PS51762">
    <property type="entry name" value="GH16_2"/>
    <property type="match status" value="1"/>
</dbReference>
<dbReference type="EMBL" id="CP144700">
    <property type="protein sequence ID" value="WVZ26333.1"/>
    <property type="molecule type" value="Genomic_DNA"/>
</dbReference>
<organism evidence="4 5">
    <name type="scientific">Vigna mungo</name>
    <name type="common">Black gram</name>
    <name type="synonym">Phaseolus mungo</name>
    <dbReference type="NCBI Taxonomy" id="3915"/>
    <lineage>
        <taxon>Eukaryota</taxon>
        <taxon>Viridiplantae</taxon>
        <taxon>Streptophyta</taxon>
        <taxon>Embryophyta</taxon>
        <taxon>Tracheophyta</taxon>
        <taxon>Spermatophyta</taxon>
        <taxon>Magnoliopsida</taxon>
        <taxon>eudicotyledons</taxon>
        <taxon>Gunneridae</taxon>
        <taxon>Pentapetalae</taxon>
        <taxon>rosids</taxon>
        <taxon>fabids</taxon>
        <taxon>Fabales</taxon>
        <taxon>Fabaceae</taxon>
        <taxon>Papilionoideae</taxon>
        <taxon>50 kb inversion clade</taxon>
        <taxon>NPAAA clade</taxon>
        <taxon>indigoferoid/millettioid clade</taxon>
        <taxon>Phaseoleae</taxon>
        <taxon>Vigna</taxon>
    </lineage>
</organism>
<reference evidence="4 5" key="1">
    <citation type="journal article" date="2023" name="Life. Sci Alliance">
        <title>Evolutionary insights into 3D genome organization and epigenetic landscape of Vigna mungo.</title>
        <authorList>
            <person name="Junaid A."/>
            <person name="Singh B."/>
            <person name="Bhatia S."/>
        </authorList>
    </citation>
    <scope>NUCLEOTIDE SEQUENCE [LARGE SCALE GENOMIC DNA]</scope>
    <source>
        <strain evidence="4">Urdbean</strain>
    </source>
</reference>
<accession>A0AAQ3PHT9</accession>
<dbReference type="Gene3D" id="2.60.120.200">
    <property type="match status" value="1"/>
</dbReference>
<gene>
    <name evidence="4" type="ORF">V8G54_004877</name>
</gene>
<dbReference type="InterPro" id="IPR044791">
    <property type="entry name" value="Beta-glucanase/XTH"/>
</dbReference>
<dbReference type="InterPro" id="IPR008263">
    <property type="entry name" value="GH16_AS"/>
</dbReference>
<dbReference type="PROSITE" id="PS01034">
    <property type="entry name" value="GH16_1"/>
    <property type="match status" value="1"/>
</dbReference>